<dbReference type="InterPro" id="IPR038753">
    <property type="entry name" value="NFKBIL1"/>
</dbReference>
<name>A0A9W3BA32_BIOGL</name>
<proteinExistence type="predicted"/>
<dbReference type="GeneID" id="106071361"/>
<evidence type="ECO:0000256" key="2">
    <source>
        <dbReference type="ARBA" id="ARBA00014259"/>
    </source>
</evidence>
<accession>A0A9W3BA32</accession>
<evidence type="ECO:0000313" key="10">
    <source>
        <dbReference type="Proteomes" id="UP001165740"/>
    </source>
</evidence>
<reference evidence="11" key="1">
    <citation type="submission" date="2025-08" db="UniProtKB">
        <authorList>
            <consortium name="RefSeq"/>
        </authorList>
    </citation>
    <scope>IDENTIFICATION</scope>
</reference>
<dbReference type="GO" id="GO:0005634">
    <property type="term" value="C:nucleus"/>
    <property type="evidence" value="ECO:0007669"/>
    <property type="project" value="UniProtKB-SubCell"/>
</dbReference>
<keyword evidence="10" id="KW-1185">Reference proteome</keyword>
<feature type="region of interest" description="Disordered" evidence="9">
    <location>
        <begin position="134"/>
        <end position="154"/>
    </location>
</feature>
<evidence type="ECO:0000313" key="11">
    <source>
        <dbReference type="RefSeq" id="XP_055896306.1"/>
    </source>
</evidence>
<evidence type="ECO:0000256" key="8">
    <source>
        <dbReference type="ARBA" id="ARBA00030802"/>
    </source>
</evidence>
<keyword evidence="6" id="KW-0539">Nucleus</keyword>
<dbReference type="AlphaFoldDB" id="A0A9W3BA32"/>
<feature type="region of interest" description="Disordered" evidence="9">
    <location>
        <begin position="222"/>
        <end position="244"/>
    </location>
</feature>
<comment type="subcellular location">
    <subcellularLocation>
        <location evidence="1">Nucleus</location>
    </subcellularLocation>
</comment>
<dbReference type="Gene3D" id="1.25.40.20">
    <property type="entry name" value="Ankyrin repeat-containing domain"/>
    <property type="match status" value="1"/>
</dbReference>
<gene>
    <name evidence="11" type="primary">LOC106071361</name>
</gene>
<organism evidence="10 11">
    <name type="scientific">Biomphalaria glabrata</name>
    <name type="common">Bloodfluke planorb</name>
    <name type="synonym">Freshwater snail</name>
    <dbReference type="NCBI Taxonomy" id="6526"/>
    <lineage>
        <taxon>Eukaryota</taxon>
        <taxon>Metazoa</taxon>
        <taxon>Spiralia</taxon>
        <taxon>Lophotrochozoa</taxon>
        <taxon>Mollusca</taxon>
        <taxon>Gastropoda</taxon>
        <taxon>Heterobranchia</taxon>
        <taxon>Euthyneura</taxon>
        <taxon>Panpulmonata</taxon>
        <taxon>Hygrophila</taxon>
        <taxon>Lymnaeoidea</taxon>
        <taxon>Planorbidae</taxon>
        <taxon>Biomphalaria</taxon>
    </lineage>
</organism>
<evidence type="ECO:0000256" key="7">
    <source>
        <dbReference type="ARBA" id="ARBA00030621"/>
    </source>
</evidence>
<dbReference type="InterPro" id="IPR036770">
    <property type="entry name" value="Ankyrin_rpt-contain_sf"/>
</dbReference>
<evidence type="ECO:0000256" key="4">
    <source>
        <dbReference type="ARBA" id="ARBA00022737"/>
    </source>
</evidence>
<evidence type="ECO:0000256" key="9">
    <source>
        <dbReference type="SAM" id="MobiDB-lite"/>
    </source>
</evidence>
<keyword evidence="4" id="KW-0677">Repeat</keyword>
<dbReference type="Proteomes" id="UP001165740">
    <property type="component" value="Chromosome 9"/>
</dbReference>
<keyword evidence="3" id="KW-0597">Phosphoprotein</keyword>
<dbReference type="SUPFAM" id="SSF48403">
    <property type="entry name" value="Ankyrin repeat"/>
    <property type="match status" value="1"/>
</dbReference>
<dbReference type="OMA" id="DEFCETF"/>
<evidence type="ECO:0000256" key="6">
    <source>
        <dbReference type="ARBA" id="ARBA00023242"/>
    </source>
</evidence>
<sequence>MGVRTKLKSFIKDDRPVTLQNYVSSHDVKLTKVKFSRQRNIVHYCSEKGSPEMLRVILKLCHKVNIQDKDGNLPLHLALYRGLQEDVLVARETLLDIVTPLLQAYSLGQDVENKYGETGYDLLQKLKKKIKSADAQTKKTVNETPDSEDGEDEKWRKKLAEEAEFEYEEQLPRYDCGEEYEDTSTKETFDQFTERIRNEHAAKATRDRQHIFWRDRKRKLESDDSSEKTKKPHKESEDEKLKAAREQMKKNFKPGVEVKLNRYKSQKENYERKFSYLLGHLAGKTLTFGCIPWPCLDLTLLGDILFSDFEDKQGPDYRKYLRSQQVRWHPDKFTQKFKDYMHPDHVTKIMGKVKAISQFLNKLSSDLHDKET</sequence>
<dbReference type="PANTHER" id="PTHR15263">
    <property type="entry name" value="I-KAPPA-B-LIKE PROTEIN IKBL"/>
    <property type="match status" value="1"/>
</dbReference>
<dbReference type="PANTHER" id="PTHR15263:SF1">
    <property type="entry name" value="NF-KAPPA-B INHIBITOR-LIKE PROTEIN 1"/>
    <property type="match status" value="1"/>
</dbReference>
<dbReference type="Pfam" id="PF13637">
    <property type="entry name" value="Ank_4"/>
    <property type="match status" value="1"/>
</dbReference>
<dbReference type="GO" id="GO:0043124">
    <property type="term" value="P:negative regulation of canonical NF-kappaB signal transduction"/>
    <property type="evidence" value="ECO:0007669"/>
    <property type="project" value="InterPro"/>
</dbReference>
<evidence type="ECO:0000256" key="3">
    <source>
        <dbReference type="ARBA" id="ARBA00022553"/>
    </source>
</evidence>
<evidence type="ECO:0000256" key="1">
    <source>
        <dbReference type="ARBA" id="ARBA00004123"/>
    </source>
</evidence>
<protein>
    <recommendedName>
        <fullName evidence="2">NF-kappa-B inhibitor-like protein 1</fullName>
    </recommendedName>
    <alternativeName>
        <fullName evidence="7">Inhibitor of kappa B-like protein</fullName>
    </alternativeName>
    <alternativeName>
        <fullName evidence="8">Nuclear factor of kappa light polypeptide gene enhancer in B-cells inhibitor-like 1</fullName>
    </alternativeName>
</protein>
<dbReference type="RefSeq" id="XP_055896306.1">
    <property type="nucleotide sequence ID" value="XM_056040331.1"/>
</dbReference>
<evidence type="ECO:0000256" key="5">
    <source>
        <dbReference type="ARBA" id="ARBA00023043"/>
    </source>
</evidence>
<keyword evidence="5" id="KW-0040">ANK repeat</keyword>
<dbReference type="InterPro" id="IPR002110">
    <property type="entry name" value="Ankyrin_rpt"/>
</dbReference>
<dbReference type="OrthoDB" id="412109at2759"/>